<evidence type="ECO:0000313" key="4">
    <source>
        <dbReference type="Proteomes" id="UP000313359"/>
    </source>
</evidence>
<reference evidence="3" key="1">
    <citation type="journal article" date="2018" name="Genome Biol. Evol.">
        <title>Genomics and development of Lentinus tigrinus, a white-rot wood-decaying mushroom with dimorphic fruiting bodies.</title>
        <authorList>
            <person name="Wu B."/>
            <person name="Xu Z."/>
            <person name="Knudson A."/>
            <person name="Carlson A."/>
            <person name="Chen N."/>
            <person name="Kovaka S."/>
            <person name="LaButti K."/>
            <person name="Lipzen A."/>
            <person name="Pennachio C."/>
            <person name="Riley R."/>
            <person name="Schakwitz W."/>
            <person name="Umezawa K."/>
            <person name="Ohm R.A."/>
            <person name="Grigoriev I.V."/>
            <person name="Nagy L.G."/>
            <person name="Gibbons J."/>
            <person name="Hibbett D."/>
        </authorList>
    </citation>
    <scope>NUCLEOTIDE SEQUENCE [LARGE SCALE GENOMIC DNA]</scope>
    <source>
        <strain evidence="3">ALCF2SS1-6</strain>
    </source>
</reference>
<feature type="coiled-coil region" evidence="1">
    <location>
        <begin position="257"/>
        <end position="291"/>
    </location>
</feature>
<protein>
    <submittedName>
        <fullName evidence="3">Uncharacterized protein</fullName>
    </submittedName>
</protein>
<proteinExistence type="predicted"/>
<evidence type="ECO:0000256" key="2">
    <source>
        <dbReference type="SAM" id="MobiDB-lite"/>
    </source>
</evidence>
<dbReference type="Proteomes" id="UP000313359">
    <property type="component" value="Unassembled WGS sequence"/>
</dbReference>
<keyword evidence="1" id="KW-0175">Coiled coil</keyword>
<gene>
    <name evidence="3" type="ORF">L227DRAFT_319584</name>
</gene>
<dbReference type="AlphaFoldDB" id="A0A5C2SKJ0"/>
<evidence type="ECO:0000313" key="3">
    <source>
        <dbReference type="EMBL" id="RPD64150.1"/>
    </source>
</evidence>
<name>A0A5C2SKJ0_9APHY</name>
<organism evidence="3 4">
    <name type="scientific">Lentinus tigrinus ALCF2SS1-6</name>
    <dbReference type="NCBI Taxonomy" id="1328759"/>
    <lineage>
        <taxon>Eukaryota</taxon>
        <taxon>Fungi</taxon>
        <taxon>Dikarya</taxon>
        <taxon>Basidiomycota</taxon>
        <taxon>Agaricomycotina</taxon>
        <taxon>Agaricomycetes</taxon>
        <taxon>Polyporales</taxon>
        <taxon>Polyporaceae</taxon>
        <taxon>Lentinus</taxon>
    </lineage>
</organism>
<accession>A0A5C2SKJ0</accession>
<feature type="compositionally biased region" description="Acidic residues" evidence="2">
    <location>
        <begin position="146"/>
        <end position="158"/>
    </location>
</feature>
<dbReference type="OrthoDB" id="2758683at2759"/>
<sequence>MGRVVTNKHRLGRALRRNASGSFAMRDAVRRVEKRRILDGLDRSNYTKSCVENYLWALVLAGRLTVRKTPEGVYRFRPTAATADILRQARAQFPEKASTFKIGNFIWAEVGPIPTMTKRELFVLLYERGVLNAPAIAAESAEVVDMDVDSDGPEEEFPQMDIPDPSLGDKNEASGLPRTPQRPNPAQAYPSPPNTTSPVARYNTRVYVNEPEFHNDHLGAYVTGAMRPGNSASASNGEANAAGTPDAGNAGCIRSECQLREQEYQRTRVDLEAAQAEAAEQRDELQVLKLLQVDTEDRLADAMSRNEHLVDECVRYKQKCSGAEAALKTSQALVGRMRESMDACLAQFRRW</sequence>
<evidence type="ECO:0000256" key="1">
    <source>
        <dbReference type="SAM" id="Coils"/>
    </source>
</evidence>
<dbReference type="EMBL" id="ML122254">
    <property type="protein sequence ID" value="RPD64150.1"/>
    <property type="molecule type" value="Genomic_DNA"/>
</dbReference>
<keyword evidence="4" id="KW-1185">Reference proteome</keyword>
<feature type="region of interest" description="Disordered" evidence="2">
    <location>
        <begin position="146"/>
        <end position="200"/>
    </location>
</feature>